<reference evidence="1" key="2">
    <citation type="submission" date="2020-09" db="EMBL/GenBank/DDBJ databases">
        <authorList>
            <person name="Sun Q."/>
            <person name="Zhou Y."/>
        </authorList>
    </citation>
    <scope>NUCLEOTIDE SEQUENCE</scope>
    <source>
        <strain evidence="1">CGMCC 1.15758</strain>
    </source>
</reference>
<protein>
    <recommendedName>
        <fullName evidence="3">Addiction module killer protein</fullName>
    </recommendedName>
</protein>
<reference evidence="1" key="1">
    <citation type="journal article" date="2014" name="Int. J. Syst. Evol. Microbiol.">
        <title>Complete genome sequence of Corynebacterium casei LMG S-19264T (=DSM 44701T), isolated from a smear-ripened cheese.</title>
        <authorList>
            <consortium name="US DOE Joint Genome Institute (JGI-PGF)"/>
            <person name="Walter F."/>
            <person name="Albersmeier A."/>
            <person name="Kalinowski J."/>
            <person name="Ruckert C."/>
        </authorList>
    </citation>
    <scope>NUCLEOTIDE SEQUENCE</scope>
    <source>
        <strain evidence="1">CGMCC 1.15758</strain>
    </source>
</reference>
<gene>
    <name evidence="1" type="ORF">GCM10010995_11490</name>
</gene>
<dbReference type="AlphaFoldDB" id="A0A8J3E8T5"/>
<name>A0A8J3E8T5_9GAMM</name>
<dbReference type="Proteomes" id="UP000636949">
    <property type="component" value="Unassembled WGS sequence"/>
</dbReference>
<comment type="caution">
    <text evidence="1">The sequence shown here is derived from an EMBL/GenBank/DDBJ whole genome shotgun (WGS) entry which is preliminary data.</text>
</comment>
<dbReference type="PIRSF" id="PIRSF028744">
    <property type="entry name" value="Addict_mod_HI1419"/>
    <property type="match status" value="1"/>
</dbReference>
<dbReference type="NCBIfam" id="TIGR02683">
    <property type="entry name" value="upstrm_HI1419"/>
    <property type="match status" value="1"/>
</dbReference>
<dbReference type="PANTHER" id="PTHR41791">
    <property type="entry name" value="SSL7039 PROTEIN"/>
    <property type="match status" value="1"/>
</dbReference>
<dbReference type="InterPro" id="IPR014056">
    <property type="entry name" value="TypeIITA-like_toxin_pred"/>
</dbReference>
<dbReference type="OrthoDB" id="9800258at2"/>
<dbReference type="RefSeq" id="WP_117002243.1">
    <property type="nucleotide sequence ID" value="NZ_BMJS01000009.1"/>
</dbReference>
<dbReference type="EMBL" id="BMJS01000009">
    <property type="protein sequence ID" value="GGF95936.1"/>
    <property type="molecule type" value="Genomic_DNA"/>
</dbReference>
<evidence type="ECO:0008006" key="3">
    <source>
        <dbReference type="Google" id="ProtNLM"/>
    </source>
</evidence>
<dbReference type="PANTHER" id="PTHR41791:SF1">
    <property type="entry name" value="SSL7039 PROTEIN"/>
    <property type="match status" value="1"/>
</dbReference>
<accession>A0A8J3E8T5</accession>
<organism evidence="1 2">
    <name type="scientific">Cysteiniphilum litorale</name>
    <dbReference type="NCBI Taxonomy" id="2056700"/>
    <lineage>
        <taxon>Bacteria</taxon>
        <taxon>Pseudomonadati</taxon>
        <taxon>Pseudomonadota</taxon>
        <taxon>Gammaproteobacteria</taxon>
        <taxon>Thiotrichales</taxon>
        <taxon>Fastidiosibacteraceae</taxon>
        <taxon>Cysteiniphilum</taxon>
    </lineage>
</organism>
<keyword evidence="2" id="KW-1185">Reference proteome</keyword>
<dbReference type="Pfam" id="PF05973">
    <property type="entry name" value="Gp49"/>
    <property type="match status" value="1"/>
</dbReference>
<dbReference type="InterPro" id="IPR009241">
    <property type="entry name" value="HigB-like"/>
</dbReference>
<evidence type="ECO:0000313" key="1">
    <source>
        <dbReference type="EMBL" id="GGF95936.1"/>
    </source>
</evidence>
<proteinExistence type="predicted"/>
<sequence>MKQIRIYKTPDGKEPFNLWLDNIKDKITKARIRRRIDRLYFGNEGDHKHVGNGVFELRLAFGSGYRVYYAKEAEITYILLLGGDKKTQPNDINLAQKYWLELKLGDHL</sequence>
<evidence type="ECO:0000313" key="2">
    <source>
        <dbReference type="Proteomes" id="UP000636949"/>
    </source>
</evidence>